<dbReference type="InterPro" id="IPR051059">
    <property type="entry name" value="VerF-like"/>
</dbReference>
<dbReference type="GO" id="GO:0000981">
    <property type="term" value="F:DNA-binding transcription factor activity, RNA polymerase II-specific"/>
    <property type="evidence" value="ECO:0007669"/>
    <property type="project" value="InterPro"/>
</dbReference>
<evidence type="ECO:0000313" key="9">
    <source>
        <dbReference type="EMBL" id="KZF19600.1"/>
    </source>
</evidence>
<feature type="domain" description="C2H2-type" evidence="8">
    <location>
        <begin position="45"/>
        <end position="73"/>
    </location>
</feature>
<evidence type="ECO:0000256" key="3">
    <source>
        <dbReference type="ARBA" id="ARBA00022737"/>
    </source>
</evidence>
<keyword evidence="4 7" id="KW-0863">Zinc-finger</keyword>
<dbReference type="GO" id="GO:0008270">
    <property type="term" value="F:zinc ion binding"/>
    <property type="evidence" value="ECO:0007669"/>
    <property type="project" value="UniProtKB-KW"/>
</dbReference>
<dbReference type="OMA" id="CIWGALR"/>
<evidence type="ECO:0000256" key="5">
    <source>
        <dbReference type="ARBA" id="ARBA00022833"/>
    </source>
</evidence>
<evidence type="ECO:0000313" key="10">
    <source>
        <dbReference type="Proteomes" id="UP000076632"/>
    </source>
</evidence>
<dbReference type="GO" id="GO:0005634">
    <property type="term" value="C:nucleus"/>
    <property type="evidence" value="ECO:0007669"/>
    <property type="project" value="UniProtKB-SubCell"/>
</dbReference>
<keyword evidence="2" id="KW-0479">Metal-binding</keyword>
<evidence type="ECO:0000256" key="4">
    <source>
        <dbReference type="ARBA" id="ARBA00022771"/>
    </source>
</evidence>
<dbReference type="AlphaFoldDB" id="A0A164ZVZ0"/>
<sequence length="689" mass="79120">MPMADFASLSARPFRCTKCQKAFTRQENLKRHIDSRHTASIARKFACLLCEARFSRSDLLKRHIQSCHPSSQSSQSAPVAQPAPEFSSLSLEPETSISLEDAPIPSEDGSPRALNLVSRSAIQNFFDKFLCNFPIIHEPSFELETCPTPMLEVLVCLGSMYSYAKMDCPRSDIYQSALTAMYKYVEQDRSRYQEGWVLQTFLLLEYYGIYSGEDSFFLKAQRIHRDLVDAMHELQMSHDGTSSSLYDDYDETRNKTCGGTFDEIDSLEQKWKTFIRLECRKRCIYAIYLLDSEFSILCNLRPMVSALEIKYELPCSEDLWGAASAEDWSRIEMQQFSSFNDHDDLFSEGDTPPPQGGFYLAMQHFLNPDRRRKGPLTLRSLWSSPFAALILVMQLQMMSRELTHASCLLERPKFQQRNLSVLTDSQYTQISQGLKNIAELVPKRNTKATTIEEFLGLSTRPDVHNAKSNSPMWHTFWILWHYTAISLSHPDSLLVTGIVETSLPCAVATAGHLAMPRRRETRDIYEDRDVFRILENLECIMVKLRGCDSHDRDLAKDMGSREDPFTTILCYKICLVGWRLVRLTMSEAHLQSLDADPDSLARKPSMFVLNAIMSCLHSVHSNWLLDADELSSVSHRRLEPIVGCEIEFLEWFLATFLVRETWPVGAWVQLVMQESLEKAKEHYEHLCKQ</sequence>
<evidence type="ECO:0000256" key="1">
    <source>
        <dbReference type="ARBA" id="ARBA00004123"/>
    </source>
</evidence>
<dbReference type="InParanoid" id="A0A164ZVZ0"/>
<dbReference type="SUPFAM" id="SSF57667">
    <property type="entry name" value="beta-beta-alpha zinc fingers"/>
    <property type="match status" value="1"/>
</dbReference>
<dbReference type="PROSITE" id="PS00028">
    <property type="entry name" value="ZINC_FINGER_C2H2_1"/>
    <property type="match status" value="2"/>
</dbReference>
<organism evidence="9 10">
    <name type="scientific">Xylona heveae (strain CBS 132557 / TC161)</name>
    <dbReference type="NCBI Taxonomy" id="1328760"/>
    <lineage>
        <taxon>Eukaryota</taxon>
        <taxon>Fungi</taxon>
        <taxon>Dikarya</taxon>
        <taxon>Ascomycota</taxon>
        <taxon>Pezizomycotina</taxon>
        <taxon>Xylonomycetes</taxon>
        <taxon>Xylonales</taxon>
        <taxon>Xylonaceae</taxon>
        <taxon>Xylona</taxon>
    </lineage>
</organism>
<dbReference type="Pfam" id="PF04082">
    <property type="entry name" value="Fungal_trans"/>
    <property type="match status" value="1"/>
</dbReference>
<keyword evidence="6" id="KW-0539">Nucleus</keyword>
<dbReference type="SMART" id="SM00355">
    <property type="entry name" value="ZnF_C2H2"/>
    <property type="match status" value="2"/>
</dbReference>
<proteinExistence type="predicted"/>
<feature type="domain" description="C2H2-type" evidence="8">
    <location>
        <begin position="14"/>
        <end position="42"/>
    </location>
</feature>
<protein>
    <recommendedName>
        <fullName evidence="8">C2H2-type domain-containing protein</fullName>
    </recommendedName>
</protein>
<evidence type="ECO:0000259" key="8">
    <source>
        <dbReference type="PROSITE" id="PS50157"/>
    </source>
</evidence>
<dbReference type="RefSeq" id="XP_018185155.1">
    <property type="nucleotide sequence ID" value="XM_018336529.1"/>
</dbReference>
<dbReference type="Proteomes" id="UP000076632">
    <property type="component" value="Unassembled WGS sequence"/>
</dbReference>
<dbReference type="InterPro" id="IPR036236">
    <property type="entry name" value="Znf_C2H2_sf"/>
</dbReference>
<dbReference type="GO" id="GO:0000785">
    <property type="term" value="C:chromatin"/>
    <property type="evidence" value="ECO:0007669"/>
    <property type="project" value="TreeGrafter"/>
</dbReference>
<dbReference type="Gene3D" id="3.30.160.60">
    <property type="entry name" value="Classic Zinc Finger"/>
    <property type="match status" value="2"/>
</dbReference>
<evidence type="ECO:0000256" key="6">
    <source>
        <dbReference type="ARBA" id="ARBA00023242"/>
    </source>
</evidence>
<dbReference type="PANTHER" id="PTHR40626:SF11">
    <property type="entry name" value="ZINC FINGER PROTEIN YPR022C"/>
    <property type="match status" value="1"/>
</dbReference>
<dbReference type="EMBL" id="KV407465">
    <property type="protein sequence ID" value="KZF19600.1"/>
    <property type="molecule type" value="Genomic_DNA"/>
</dbReference>
<dbReference type="InterPro" id="IPR013087">
    <property type="entry name" value="Znf_C2H2_type"/>
</dbReference>
<reference evidence="9 10" key="1">
    <citation type="journal article" date="2016" name="Fungal Biol.">
        <title>The genome of Xylona heveae provides a window into fungal endophytism.</title>
        <authorList>
            <person name="Gazis R."/>
            <person name="Kuo A."/>
            <person name="Riley R."/>
            <person name="LaButti K."/>
            <person name="Lipzen A."/>
            <person name="Lin J."/>
            <person name="Amirebrahimi M."/>
            <person name="Hesse C.N."/>
            <person name="Spatafora J.W."/>
            <person name="Henrissat B."/>
            <person name="Hainaut M."/>
            <person name="Grigoriev I.V."/>
            <person name="Hibbett D.S."/>
        </authorList>
    </citation>
    <scope>NUCLEOTIDE SEQUENCE [LARGE SCALE GENOMIC DNA]</scope>
    <source>
        <strain evidence="9 10">TC161</strain>
    </source>
</reference>
<dbReference type="GeneID" id="28901666"/>
<name>A0A164ZVZ0_XYLHT</name>
<keyword evidence="5" id="KW-0862">Zinc</keyword>
<dbReference type="Pfam" id="PF00096">
    <property type="entry name" value="zf-C2H2"/>
    <property type="match status" value="2"/>
</dbReference>
<accession>A0A164ZVZ0</accession>
<dbReference type="OrthoDB" id="8117402at2759"/>
<gene>
    <name evidence="9" type="ORF">L228DRAFT_36905</name>
</gene>
<keyword evidence="10" id="KW-1185">Reference proteome</keyword>
<dbReference type="PROSITE" id="PS50157">
    <property type="entry name" value="ZINC_FINGER_C2H2_2"/>
    <property type="match status" value="2"/>
</dbReference>
<dbReference type="GO" id="GO:0006351">
    <property type="term" value="P:DNA-templated transcription"/>
    <property type="evidence" value="ECO:0007669"/>
    <property type="project" value="InterPro"/>
</dbReference>
<comment type="subcellular location">
    <subcellularLocation>
        <location evidence="1">Nucleus</location>
    </subcellularLocation>
</comment>
<dbReference type="GO" id="GO:0000978">
    <property type="term" value="F:RNA polymerase II cis-regulatory region sequence-specific DNA binding"/>
    <property type="evidence" value="ECO:0007669"/>
    <property type="project" value="InterPro"/>
</dbReference>
<dbReference type="InterPro" id="IPR007219">
    <property type="entry name" value="XnlR_reg_dom"/>
</dbReference>
<dbReference type="PANTHER" id="PTHR40626">
    <property type="entry name" value="MIP31509P"/>
    <property type="match status" value="1"/>
</dbReference>
<dbReference type="CDD" id="cd12148">
    <property type="entry name" value="fungal_TF_MHR"/>
    <property type="match status" value="1"/>
</dbReference>
<dbReference type="STRING" id="1328760.A0A164ZVZ0"/>
<evidence type="ECO:0000256" key="7">
    <source>
        <dbReference type="PROSITE-ProRule" id="PRU00042"/>
    </source>
</evidence>
<evidence type="ECO:0000256" key="2">
    <source>
        <dbReference type="ARBA" id="ARBA00022723"/>
    </source>
</evidence>
<dbReference type="FunFam" id="3.30.160.60:FF:000065">
    <property type="entry name" value="B-cell CLL/lymphoma 6, member B"/>
    <property type="match status" value="1"/>
</dbReference>
<keyword evidence="3" id="KW-0677">Repeat</keyword>